<name>A0A0F9GBG6_9ZZZZ</name>
<feature type="non-terminal residue" evidence="1">
    <location>
        <position position="1"/>
    </location>
</feature>
<reference evidence="1" key="1">
    <citation type="journal article" date="2015" name="Nature">
        <title>Complex archaea that bridge the gap between prokaryotes and eukaryotes.</title>
        <authorList>
            <person name="Spang A."/>
            <person name="Saw J.H."/>
            <person name="Jorgensen S.L."/>
            <person name="Zaremba-Niedzwiedzka K."/>
            <person name="Martijn J."/>
            <person name="Lind A.E."/>
            <person name="van Eijk R."/>
            <person name="Schleper C."/>
            <person name="Guy L."/>
            <person name="Ettema T.J."/>
        </authorList>
    </citation>
    <scope>NUCLEOTIDE SEQUENCE</scope>
</reference>
<proteinExistence type="predicted"/>
<comment type="caution">
    <text evidence="1">The sequence shown here is derived from an EMBL/GenBank/DDBJ whole genome shotgun (WGS) entry which is preliminary data.</text>
</comment>
<accession>A0A0F9GBG6</accession>
<organism evidence="1">
    <name type="scientific">marine sediment metagenome</name>
    <dbReference type="NCBI Taxonomy" id="412755"/>
    <lineage>
        <taxon>unclassified sequences</taxon>
        <taxon>metagenomes</taxon>
        <taxon>ecological metagenomes</taxon>
    </lineage>
</organism>
<sequence length="121" mass="13099">ANGHWKKGSIPNPAGRGAQKPPLFDWLCAALKKLDPETGLPRGDLMVQKFVTMALGATPKDADKLRAICDILDRIMGKPTQRIEADVRRTSWTDGIPPGELEAIALGEAEPPEGWEDEGGE</sequence>
<protein>
    <submittedName>
        <fullName evidence="1">Uncharacterized protein</fullName>
    </submittedName>
</protein>
<dbReference type="EMBL" id="LAZR01018515">
    <property type="protein sequence ID" value="KKL96123.1"/>
    <property type="molecule type" value="Genomic_DNA"/>
</dbReference>
<evidence type="ECO:0000313" key="1">
    <source>
        <dbReference type="EMBL" id="KKL96123.1"/>
    </source>
</evidence>
<dbReference type="AlphaFoldDB" id="A0A0F9GBG6"/>
<gene>
    <name evidence="1" type="ORF">LCGC14_1847690</name>
</gene>